<keyword evidence="1" id="KW-0677">Repeat</keyword>
<evidence type="ECO:0000259" key="5">
    <source>
        <dbReference type="Pfam" id="PF23598"/>
    </source>
</evidence>
<proteinExistence type="predicted"/>
<keyword evidence="7" id="KW-1185">Reference proteome</keyword>
<dbReference type="Pfam" id="PF00931">
    <property type="entry name" value="NB-ARC"/>
    <property type="match status" value="1"/>
</dbReference>
<dbReference type="InterPro" id="IPR042197">
    <property type="entry name" value="Apaf_helical"/>
</dbReference>
<feature type="domain" description="Disease resistance protein winged helix" evidence="4">
    <location>
        <begin position="562"/>
        <end position="634"/>
    </location>
</feature>
<dbReference type="Gene3D" id="3.80.10.10">
    <property type="entry name" value="Ribonuclease Inhibitor"/>
    <property type="match status" value="2"/>
</dbReference>
<evidence type="ECO:0000313" key="7">
    <source>
        <dbReference type="Proteomes" id="UP001497522"/>
    </source>
</evidence>
<organism evidence="6 7">
    <name type="scientific">Sphagnum jensenii</name>
    <dbReference type="NCBI Taxonomy" id="128206"/>
    <lineage>
        <taxon>Eukaryota</taxon>
        <taxon>Viridiplantae</taxon>
        <taxon>Streptophyta</taxon>
        <taxon>Embryophyta</taxon>
        <taxon>Bryophyta</taxon>
        <taxon>Sphagnophytina</taxon>
        <taxon>Sphagnopsida</taxon>
        <taxon>Sphagnales</taxon>
        <taxon>Sphagnaceae</taxon>
        <taxon>Sphagnum</taxon>
    </lineage>
</organism>
<dbReference type="EMBL" id="OZ023718">
    <property type="protein sequence ID" value="CAK9868016.1"/>
    <property type="molecule type" value="Genomic_DNA"/>
</dbReference>
<dbReference type="InterPro" id="IPR058922">
    <property type="entry name" value="WHD_DRP"/>
</dbReference>
<evidence type="ECO:0000256" key="2">
    <source>
        <dbReference type="ARBA" id="ARBA00022821"/>
    </source>
</evidence>
<dbReference type="Pfam" id="PF23598">
    <property type="entry name" value="LRR_14"/>
    <property type="match status" value="1"/>
</dbReference>
<gene>
    <name evidence="6" type="ORF">CSSPJE1EN2_LOCUS11011</name>
</gene>
<dbReference type="InterPro" id="IPR027417">
    <property type="entry name" value="P-loop_NTPase"/>
</dbReference>
<feature type="domain" description="NB-ARC" evidence="3">
    <location>
        <begin position="309"/>
        <end position="474"/>
    </location>
</feature>
<dbReference type="PANTHER" id="PTHR36766">
    <property type="entry name" value="PLANT BROAD-SPECTRUM MILDEW RESISTANCE PROTEIN RPW8"/>
    <property type="match status" value="1"/>
</dbReference>
<evidence type="ECO:0000256" key="1">
    <source>
        <dbReference type="ARBA" id="ARBA00022737"/>
    </source>
</evidence>
<keyword evidence="2" id="KW-0611">Plant defense</keyword>
<reference evidence="6" key="1">
    <citation type="submission" date="2024-03" db="EMBL/GenBank/DDBJ databases">
        <authorList>
            <consortium name="ELIXIR-Norway"/>
            <consortium name="Elixir Norway"/>
        </authorList>
    </citation>
    <scope>NUCLEOTIDE SEQUENCE</scope>
</reference>
<feature type="domain" description="Disease resistance R13L4/SHOC-2-like LRR" evidence="5">
    <location>
        <begin position="727"/>
        <end position="934"/>
    </location>
</feature>
<dbReference type="InterPro" id="IPR032675">
    <property type="entry name" value="LRR_dom_sf"/>
</dbReference>
<evidence type="ECO:0000259" key="4">
    <source>
        <dbReference type="Pfam" id="PF23559"/>
    </source>
</evidence>
<dbReference type="InterPro" id="IPR055414">
    <property type="entry name" value="LRR_R13L4/SHOC2-like"/>
</dbReference>
<dbReference type="Gene3D" id="3.40.50.1820">
    <property type="entry name" value="alpha/beta hydrolase"/>
    <property type="match status" value="1"/>
</dbReference>
<accession>A0ABP1B0E1</accession>
<dbReference type="Gene3D" id="3.40.50.300">
    <property type="entry name" value="P-loop containing nucleotide triphosphate hydrolases"/>
    <property type="match status" value="1"/>
</dbReference>
<name>A0ABP1B0E1_9BRYO</name>
<evidence type="ECO:0000259" key="3">
    <source>
        <dbReference type="Pfam" id="PF00931"/>
    </source>
</evidence>
<dbReference type="PANTHER" id="PTHR36766:SF30">
    <property type="entry name" value="TIR-NBS TYPE DISEASE RESISTANCE PROTEIN-RELATED"/>
    <property type="match status" value="1"/>
</dbReference>
<dbReference type="SUPFAM" id="SSF52540">
    <property type="entry name" value="P-loop containing nucleoside triphosphate hydrolases"/>
    <property type="match status" value="1"/>
</dbReference>
<dbReference type="Pfam" id="PF23559">
    <property type="entry name" value="WHD_DRP"/>
    <property type="match status" value="1"/>
</dbReference>
<dbReference type="Gene3D" id="1.10.8.430">
    <property type="entry name" value="Helical domain of apoptotic protease-activating factors"/>
    <property type="match status" value="1"/>
</dbReference>
<dbReference type="InterPro" id="IPR002182">
    <property type="entry name" value="NB-ARC"/>
</dbReference>
<protein>
    <submittedName>
        <fullName evidence="6">Uncharacterized protein</fullName>
    </submittedName>
</protein>
<dbReference type="Proteomes" id="UP001497522">
    <property type="component" value="Chromosome 17"/>
</dbReference>
<sequence>MAASSSDWPVHRLWPPSRGKQGTELDVVLFHGLQLTANDSSDAWSSTWTQRGHDDVCWPQEWLPFDLGEAVHIFSVSYNAHVVTSPHDHASEIAHNLFQNLMNRRYEWHDPIVLIGHSFGGLVLKSLVVKLKRESTIRTPTNSLSKATVQHAKVFLSNVRGVAFYAVPHAGSRNFAEHVDKLLRCNNRHHRGIMDNIQPWQRDMEQLSVDFDDIVNENKINIYAFCEGRPMEQVGILVDFSSAQRSAGNNSYKVEDANHTEVCKPPSKEHPSYKFLLQLINTCQEEARECDEALQEVHDLPQSMFGLESYVERVETLLTSEGKNAAPRYVGVCGMGGVGKTLLLQRLYGSPKVHGHFQEAKFIWRTVGQTPDIMALYWTLKLGLKPHKNLNPQDYKLKLHSVFKQKRVFLVLDDIWQDKMFDSLDVAKGKGSVTLLSSRNQSVFERANPQIRQVHMTPLSKEDSWNLFCVHAFSPPSNVPDELKGFAKSMVQECEGLPLALKVIGGAMFGKDPCQWEPLLKKLTKSRMHEGPVVEKLYERLKVGYDLLSDRLKQCFHYFAAFPEHSDIVFEEILFHWTGEGLVPEHFGDDPRADAYSLLKSLCKQSFIESKGQFDSDQCYLLNFKIHDVMRDLVFYLLEKECGTQHAKQLYLYRGGQNLEEIPGEWKGISEPPESKAVMLEVRRLSLDTNKFVALPEFYAPNLVFLLLGRNPIISLPADFSSYFPKLSVLNLRNGQFHSLPGELGDLKNLVCLDLSNCHELETLPDTVHKLQKLQFLILDDCWALKYLPSGMVNLTSLQVLHTARCVRLNWAEHTLSRTSMKEFRHFYRTDGASLEDICGLLLLKELTIFAEKVDVMLELCKLPQNKLPPNISSLTKLKLLQIWLDIETLPAEMSFRCIQLQELELCSSVLKHLPPSFTRCGAFPALTRLKLSCVQLVEFPEVEKDALSTLRTLDLTGCSSLKILPLSLKLLTKLRSLIVEYCADRLKNSCRTNCKRSAIWKKLDIQFTNKQNHPLDVLNSKRYTFGADDNHDIEFILMHADLLIADEKQRVADYSIFCRWGRSLKIQREIKRDVFTHERSFGKERGASQVLLFSTHFLQTLAPFPRVFKNSLQTTAVHQLWPPPGDLRKTEMNILFFHEYPRDPDEWKSAWTQRSHPDVCWPEKWLPADLGFDARVLFVSYGQSSVADVVDDLFKALIIRDEWDLCKNRQPLVLVGRGFGTKVLDEFFLKAMKEVITSSTAFVRNVRGVTLYANDFESYRIEKFFGAKSEDIERARAGISRISLRDGVLISQGSMLINPTIDGKNLTRHVVGMDPCQWIKEVVFEADWDAWDPEVRWKPESKQSPGYNLLLESCRKVLENERKLAILKFTVARDSSCEDLKRFGWFHNELDVSFQCLEPDAATPSPSELLGSEKLKHNILEQTQDTCPQLQLGVTGGSHGASATLSVTIPLASNLRLNQRVTETVSVFISDTRFRAGCVDRGGATPMVGYNFKLWPEVPTNKLPDNSDEEKYKGSLCTVVPHFKADWIVKRQDVICEYKLNVKRHTCELVLVDGKSKGGK</sequence>
<dbReference type="SUPFAM" id="SSF53474">
    <property type="entry name" value="alpha/beta-Hydrolases"/>
    <property type="match status" value="1"/>
</dbReference>
<dbReference type="SUPFAM" id="SSF52058">
    <property type="entry name" value="L domain-like"/>
    <property type="match status" value="1"/>
</dbReference>
<dbReference type="PRINTS" id="PR00364">
    <property type="entry name" value="DISEASERSIST"/>
</dbReference>
<evidence type="ECO:0000313" key="6">
    <source>
        <dbReference type="EMBL" id="CAK9868016.1"/>
    </source>
</evidence>
<dbReference type="InterPro" id="IPR029058">
    <property type="entry name" value="AB_hydrolase_fold"/>
</dbReference>